<reference evidence="1 2" key="1">
    <citation type="submission" date="2016-04" db="EMBL/GenBank/DDBJ databases">
        <title>Complete genome sequence of natural rubber-degrading, novel Gram-negative bacterium, Rhizobacter gummiphilus strain NS21.</title>
        <authorList>
            <person name="Tabata M."/>
            <person name="Kasai D."/>
            <person name="Fukuda M."/>
        </authorList>
    </citation>
    <scope>NUCLEOTIDE SEQUENCE [LARGE SCALE GENOMIC DNA]</scope>
    <source>
        <strain evidence="1 2">NS21</strain>
    </source>
</reference>
<keyword evidence="2" id="KW-1185">Reference proteome</keyword>
<dbReference type="RefSeq" id="WP_085750263.1">
    <property type="nucleotide sequence ID" value="NZ_BSPR01000008.1"/>
</dbReference>
<dbReference type="STRING" id="946333.A4W93_08740"/>
<dbReference type="Proteomes" id="UP000193427">
    <property type="component" value="Chromosome"/>
</dbReference>
<organism evidence="1 2">
    <name type="scientific">Piscinibacter gummiphilus</name>
    <dbReference type="NCBI Taxonomy" id="946333"/>
    <lineage>
        <taxon>Bacteria</taxon>
        <taxon>Pseudomonadati</taxon>
        <taxon>Pseudomonadota</taxon>
        <taxon>Betaproteobacteria</taxon>
        <taxon>Burkholderiales</taxon>
        <taxon>Sphaerotilaceae</taxon>
        <taxon>Piscinibacter</taxon>
    </lineage>
</organism>
<dbReference type="PROSITE" id="PS51257">
    <property type="entry name" value="PROKAR_LIPOPROTEIN"/>
    <property type="match status" value="1"/>
</dbReference>
<sequence>MHSSRLPLVAALLVVLAGCTAERSVLKGDAMCQRTAGSDGGCTAVPSSDSYKVEKERIKDNRTGQ</sequence>
<dbReference type="KEGG" id="rgu:A4W93_08740"/>
<gene>
    <name evidence="1" type="ORF">A4W93_08740</name>
</gene>
<evidence type="ECO:0000313" key="2">
    <source>
        <dbReference type="Proteomes" id="UP000193427"/>
    </source>
</evidence>
<protein>
    <submittedName>
        <fullName evidence="1">Uncharacterized protein</fullName>
    </submittedName>
</protein>
<evidence type="ECO:0000313" key="1">
    <source>
        <dbReference type="EMBL" id="ARN19996.1"/>
    </source>
</evidence>
<name>A0A1W6L709_9BURK</name>
<accession>A0A1W6L709</accession>
<dbReference type="AlphaFoldDB" id="A0A1W6L709"/>
<proteinExistence type="predicted"/>
<dbReference type="EMBL" id="CP015118">
    <property type="protein sequence ID" value="ARN19996.1"/>
    <property type="molecule type" value="Genomic_DNA"/>
</dbReference>